<gene>
    <name evidence="2" type="ORF">SAMEA4873646_04863</name>
</gene>
<proteinExistence type="predicted"/>
<protein>
    <submittedName>
        <fullName evidence="2">Zinc binding domain / DNA primase</fullName>
    </submittedName>
</protein>
<dbReference type="Gene3D" id="3.90.580.10">
    <property type="entry name" value="Zinc finger, CHC2-type domain"/>
    <property type="match status" value="1"/>
</dbReference>
<dbReference type="Pfam" id="PF08273">
    <property type="entry name" value="Zn_Ribbon_Prim"/>
    <property type="match status" value="1"/>
</dbReference>
<organism evidence="2">
    <name type="scientific">Klebsiella pneumoniae</name>
    <dbReference type="NCBI Taxonomy" id="573"/>
    <lineage>
        <taxon>Bacteria</taxon>
        <taxon>Pseudomonadati</taxon>
        <taxon>Pseudomonadota</taxon>
        <taxon>Gammaproteobacteria</taxon>
        <taxon>Enterobacterales</taxon>
        <taxon>Enterobacteriaceae</taxon>
        <taxon>Klebsiella/Raoultella group</taxon>
        <taxon>Klebsiella</taxon>
        <taxon>Klebsiella pneumoniae complex</taxon>
    </lineage>
</organism>
<dbReference type="GO" id="GO:0008270">
    <property type="term" value="F:zinc ion binding"/>
    <property type="evidence" value="ECO:0007669"/>
    <property type="project" value="InterPro"/>
</dbReference>
<dbReference type="SUPFAM" id="SSF57783">
    <property type="entry name" value="Zinc beta-ribbon"/>
    <property type="match status" value="1"/>
</dbReference>
<dbReference type="InterPro" id="IPR036977">
    <property type="entry name" value="DNA_primase_Znf_CHC2"/>
</dbReference>
<reference evidence="2" key="1">
    <citation type="submission" date="2019-03" db="EMBL/GenBank/DDBJ databases">
        <authorList>
            <consortium name="Pathogen Informatics"/>
        </authorList>
    </citation>
    <scope>NUCLEOTIDE SEQUENCE</scope>
    <source>
        <strain evidence="2">5012STDY7626444</strain>
    </source>
</reference>
<dbReference type="AlphaFoldDB" id="A0A486QQC6"/>
<dbReference type="InterPro" id="IPR013237">
    <property type="entry name" value="Phage_T7_Gp4_N"/>
</dbReference>
<dbReference type="GO" id="GO:0006260">
    <property type="term" value="P:DNA replication"/>
    <property type="evidence" value="ECO:0007669"/>
    <property type="project" value="InterPro"/>
</dbReference>
<feature type="domain" description="DNA primase/helicase Gp4 N-terminal Bacteriophage T7-like" evidence="1">
    <location>
        <begin position="30"/>
        <end position="66"/>
    </location>
</feature>
<dbReference type="EMBL" id="CAAHCP010000019">
    <property type="protein sequence ID" value="VGL91937.1"/>
    <property type="molecule type" value="Genomic_DNA"/>
</dbReference>
<evidence type="ECO:0000259" key="1">
    <source>
        <dbReference type="SMART" id="SM00778"/>
    </source>
</evidence>
<dbReference type="GO" id="GO:0003677">
    <property type="term" value="F:DNA binding"/>
    <property type="evidence" value="ECO:0007669"/>
    <property type="project" value="InterPro"/>
</dbReference>
<name>A0A486QQC6_KLEPN</name>
<dbReference type="GO" id="GO:0004386">
    <property type="term" value="F:helicase activity"/>
    <property type="evidence" value="ECO:0007669"/>
    <property type="project" value="InterPro"/>
</dbReference>
<dbReference type="SMART" id="SM00778">
    <property type="entry name" value="Prim_Zn_Ribbon"/>
    <property type="match status" value="1"/>
</dbReference>
<accession>A0A486QQC6</accession>
<evidence type="ECO:0000313" key="2">
    <source>
        <dbReference type="EMBL" id="VGL91937.1"/>
    </source>
</evidence>
<sequence length="114" mass="12070">MKMNITETVKQARGHWPHILPALGVKVIKNRHQACPVCGGSDSFSFDDKEGRGRWFCNQCGAGDGLKLVEKVFGVTPSEAAGKVNAVTGNLPPVAPEIIAAVEAETEADRKAAA</sequence>